<accession>A0AAV3P5L6</accession>
<keyword evidence="6" id="KW-0441">Lipid A biosynthesis</keyword>
<evidence type="ECO:0000256" key="4">
    <source>
        <dbReference type="ARBA" id="ARBA00012745"/>
    </source>
</evidence>
<proteinExistence type="inferred from homology"/>
<keyword evidence="10" id="KW-0443">Lipid metabolism</keyword>
<comment type="function">
    <text evidence="12">Involved in the biosynthesis of lipid A, a phosphorylated glycolipid that in bacteria anchors the lipopolysaccharide to the outer membrane of the cell. Lipid A-like molecules in plants may serve as structural components of the outer membranes of mitochondria and/or chloroplasts, or may be involved in signal transduction or plant defense responses.</text>
</comment>
<keyword evidence="7" id="KW-0479">Metal-binding</keyword>
<evidence type="ECO:0000256" key="2">
    <source>
        <dbReference type="ARBA" id="ARBA00005002"/>
    </source>
</evidence>
<evidence type="ECO:0000256" key="3">
    <source>
        <dbReference type="ARBA" id="ARBA00006170"/>
    </source>
</evidence>
<comment type="cofactor">
    <cofactor evidence="1">
        <name>Zn(2+)</name>
        <dbReference type="ChEBI" id="CHEBI:29105"/>
    </cofactor>
</comment>
<reference evidence="13 14" key="1">
    <citation type="submission" date="2024-01" db="EMBL/GenBank/DDBJ databases">
        <title>The complete chloroplast genome sequence of Lithospermum erythrorhizon: insights into the phylogenetic relationship among Boraginaceae species and the maternal lineages of purple gromwells.</title>
        <authorList>
            <person name="Okada T."/>
            <person name="Watanabe K."/>
        </authorList>
    </citation>
    <scope>NUCLEOTIDE SEQUENCE [LARGE SCALE GENOMIC DNA]</scope>
</reference>
<evidence type="ECO:0000256" key="6">
    <source>
        <dbReference type="ARBA" id="ARBA00022556"/>
    </source>
</evidence>
<evidence type="ECO:0000256" key="12">
    <source>
        <dbReference type="ARBA" id="ARBA00024987"/>
    </source>
</evidence>
<dbReference type="PANTHER" id="PTHR33694:SF1">
    <property type="entry name" value="UDP-3-O-ACYL-N-ACETYLGLUCOSAMINE DEACETYLASE 1, MITOCHONDRIAL-RELATED"/>
    <property type="match status" value="1"/>
</dbReference>
<dbReference type="InterPro" id="IPR004463">
    <property type="entry name" value="UDP-acyl_GlcNac_deAcase"/>
</dbReference>
<keyword evidence="5" id="KW-0444">Lipid biosynthesis</keyword>
<evidence type="ECO:0000256" key="7">
    <source>
        <dbReference type="ARBA" id="ARBA00022723"/>
    </source>
</evidence>
<dbReference type="InterPro" id="IPR020568">
    <property type="entry name" value="Ribosomal_Su5_D2-typ_SF"/>
</dbReference>
<evidence type="ECO:0000256" key="8">
    <source>
        <dbReference type="ARBA" id="ARBA00022801"/>
    </source>
</evidence>
<evidence type="ECO:0000256" key="11">
    <source>
        <dbReference type="ARBA" id="ARBA00024535"/>
    </source>
</evidence>
<protein>
    <recommendedName>
        <fullName evidence="4">UDP-3-O-acyl-N-acetylglucosamine deacetylase</fullName>
        <ecNumber evidence="4">3.5.1.108</ecNumber>
    </recommendedName>
</protein>
<comment type="similarity">
    <text evidence="3">Belongs to the LpxC family.</text>
</comment>
<keyword evidence="9" id="KW-0862">Zinc</keyword>
<comment type="catalytic activity">
    <reaction evidence="11">
        <text>a UDP-3-O-[(3R)-3-hydroxyacyl]-N-acetyl-alpha-D-glucosamine + H2O = a UDP-3-O-[(3R)-3-hydroxyacyl]-alpha-D-glucosamine + acetate</text>
        <dbReference type="Rhea" id="RHEA:67816"/>
        <dbReference type="ChEBI" id="CHEBI:15377"/>
        <dbReference type="ChEBI" id="CHEBI:30089"/>
        <dbReference type="ChEBI" id="CHEBI:137740"/>
        <dbReference type="ChEBI" id="CHEBI:173225"/>
        <dbReference type="EC" id="3.5.1.108"/>
    </reaction>
</comment>
<dbReference type="GO" id="GO:0009245">
    <property type="term" value="P:lipid A biosynthetic process"/>
    <property type="evidence" value="ECO:0007669"/>
    <property type="project" value="UniProtKB-KW"/>
</dbReference>
<gene>
    <name evidence="13" type="ORF">LIER_06662</name>
</gene>
<dbReference type="GO" id="GO:0016020">
    <property type="term" value="C:membrane"/>
    <property type="evidence" value="ECO:0007669"/>
    <property type="project" value="GOC"/>
</dbReference>
<dbReference type="InterPro" id="IPR011334">
    <property type="entry name" value="UDP-acyl_GlcNac_deAcase_C"/>
</dbReference>
<dbReference type="SUPFAM" id="SSF54211">
    <property type="entry name" value="Ribosomal protein S5 domain 2-like"/>
    <property type="match status" value="2"/>
</dbReference>
<dbReference type="Gene3D" id="3.30.1700.10">
    <property type="entry name" value="lpxc deacetylase, domain 2"/>
    <property type="match status" value="1"/>
</dbReference>
<dbReference type="GO" id="GO:0103117">
    <property type="term" value="F:UDP-3-O-acyl-N-acetylglucosamine deacetylase activity"/>
    <property type="evidence" value="ECO:0007669"/>
    <property type="project" value="UniProtKB-EC"/>
</dbReference>
<evidence type="ECO:0000256" key="5">
    <source>
        <dbReference type="ARBA" id="ARBA00022516"/>
    </source>
</evidence>
<dbReference type="Pfam" id="PF03331">
    <property type="entry name" value="LpxC"/>
    <property type="match status" value="1"/>
</dbReference>
<dbReference type="GO" id="GO:0005739">
    <property type="term" value="C:mitochondrion"/>
    <property type="evidence" value="ECO:0007669"/>
    <property type="project" value="UniProtKB-ARBA"/>
</dbReference>
<evidence type="ECO:0000256" key="10">
    <source>
        <dbReference type="ARBA" id="ARBA00023098"/>
    </source>
</evidence>
<dbReference type="EC" id="3.5.1.108" evidence="4"/>
<comment type="pathway">
    <text evidence="2">Glycolipid biosynthesis; lipid IV(A) biosynthesis; lipid IV(A) from (3R)-3-hydroxytetradecanoyl-[acyl-carrier-protein] and UDP-N-acetyl-alpha-D-glucosamine: step 2/6.</text>
</comment>
<evidence type="ECO:0000256" key="9">
    <source>
        <dbReference type="ARBA" id="ARBA00022833"/>
    </source>
</evidence>
<dbReference type="PANTHER" id="PTHR33694">
    <property type="entry name" value="UDP-3-O-ACYL-N-ACETYLGLUCOSAMINE DEACETYLASE 1, MITOCHONDRIAL-RELATED"/>
    <property type="match status" value="1"/>
</dbReference>
<dbReference type="Gene3D" id="3.30.230.20">
    <property type="entry name" value="lpxc deacetylase, domain 1"/>
    <property type="match status" value="1"/>
</dbReference>
<dbReference type="HAMAP" id="MF_00388">
    <property type="entry name" value="LpxC"/>
    <property type="match status" value="1"/>
</dbReference>
<dbReference type="Proteomes" id="UP001454036">
    <property type="component" value="Unassembled WGS sequence"/>
</dbReference>
<evidence type="ECO:0000313" key="13">
    <source>
        <dbReference type="EMBL" id="GAA0146794.1"/>
    </source>
</evidence>
<dbReference type="EMBL" id="BAABME010000984">
    <property type="protein sequence ID" value="GAA0146794.1"/>
    <property type="molecule type" value="Genomic_DNA"/>
</dbReference>
<dbReference type="GO" id="GO:2001289">
    <property type="term" value="P:lipid X metabolic process"/>
    <property type="evidence" value="ECO:0007669"/>
    <property type="project" value="UniProtKB-ARBA"/>
</dbReference>
<name>A0AAV3P5L6_LITER</name>
<keyword evidence="8" id="KW-0378">Hydrolase</keyword>
<dbReference type="InterPro" id="IPR015870">
    <property type="entry name" value="UDP-acyl_N-AcGlcN_deAcase_N"/>
</dbReference>
<dbReference type="NCBIfam" id="TIGR00325">
    <property type="entry name" value="lpxC"/>
    <property type="match status" value="1"/>
</dbReference>
<evidence type="ECO:0000313" key="14">
    <source>
        <dbReference type="Proteomes" id="UP001454036"/>
    </source>
</evidence>
<dbReference type="GO" id="GO:0046872">
    <property type="term" value="F:metal ion binding"/>
    <property type="evidence" value="ECO:0007669"/>
    <property type="project" value="UniProtKB-KW"/>
</dbReference>
<comment type="caution">
    <text evidence="13">The sequence shown here is derived from an EMBL/GenBank/DDBJ whole genome shotgun (WGS) entry which is preliminary data.</text>
</comment>
<evidence type="ECO:0000256" key="1">
    <source>
        <dbReference type="ARBA" id="ARBA00001947"/>
    </source>
</evidence>
<sequence>MTFSRSLKSLSPLISWKSTGKFQQTVAKCIERTGSGLHSGKQSTVRIWPELAGKGRYFHFRSIPIPASILCHSPEGRLCTTLCKDGHSVRTVEHLLSALEGMGVDNCKIEIESSDPTDFSVEVPIFDGSAREWVEAIRQGGLKKAIDSNNQTIEKMAPFVDAPVHVCKNDSFIAAFPWPEVNVTYGIDFKQAYAIGRQWFSSTLFSDSFYAEEIAPSRTFCIYEEVEQMRKAKLINGGSLENAIVCSVSRGWLNPPLRFKEEPCRHKVLDLIGDLSLFAQAGSQGFPVAHLIAYKAGHALHAEFVRALCGSNPDL</sequence>
<keyword evidence="14" id="KW-1185">Reference proteome</keyword>
<organism evidence="13 14">
    <name type="scientific">Lithospermum erythrorhizon</name>
    <name type="common">Purple gromwell</name>
    <name type="synonym">Lithospermum officinale var. erythrorhizon</name>
    <dbReference type="NCBI Taxonomy" id="34254"/>
    <lineage>
        <taxon>Eukaryota</taxon>
        <taxon>Viridiplantae</taxon>
        <taxon>Streptophyta</taxon>
        <taxon>Embryophyta</taxon>
        <taxon>Tracheophyta</taxon>
        <taxon>Spermatophyta</taxon>
        <taxon>Magnoliopsida</taxon>
        <taxon>eudicotyledons</taxon>
        <taxon>Gunneridae</taxon>
        <taxon>Pentapetalae</taxon>
        <taxon>asterids</taxon>
        <taxon>lamiids</taxon>
        <taxon>Boraginales</taxon>
        <taxon>Boraginaceae</taxon>
        <taxon>Boraginoideae</taxon>
        <taxon>Lithospermeae</taxon>
        <taxon>Lithospermum</taxon>
    </lineage>
</organism>
<dbReference type="AlphaFoldDB" id="A0AAV3P5L6"/>